<evidence type="ECO:0000256" key="3">
    <source>
        <dbReference type="ARBA" id="ARBA00022525"/>
    </source>
</evidence>
<dbReference type="PANTHER" id="PTHR32073">
    <property type="entry name" value="GH11358P"/>
    <property type="match status" value="1"/>
</dbReference>
<dbReference type="InterPro" id="IPR020519">
    <property type="entry name" value="DIPK2A/B"/>
</dbReference>
<dbReference type="OrthoDB" id="10035316at2759"/>
<dbReference type="Proteomes" id="UP000271974">
    <property type="component" value="Unassembled WGS sequence"/>
</dbReference>
<protein>
    <recommendedName>
        <fullName evidence="6">FAM69 protein-kinase domain-containing protein</fullName>
    </recommendedName>
</protein>
<dbReference type="AlphaFoldDB" id="A0A3S1BAU3"/>
<sequence>MYQVRNRKSEDFKSGMNRLENVMGDSVLKMKMMPSRAKAIFFLSAVLSLAFYLYLAHWFFMSDPQSEIDSLLNVDKCPACYGGSACGMFYYKQIELSGMSKFRYLDIINGKNVHHGTMKPDGREIIVKKLASDTQLREMDETLCLEAKRPADCDIARVIMRTDRVLPFLTEGLSPKHLKNTGAFMFNCPSYRLLDRVWTYFKEYKKKHEIFMSDKVQVFYMATINPEALLVQVFPKSEGWPFPEYLGSCGRGIVVENAGQPLSQFVDMSFQIRAGIAYELMKIADKLTTKSDFALYITDANYDNFAVDESGKVTVIDLENIIVVDKLGIEARKPQGFDEPHEALFSDCEGKNCLLFEADELCNRLNSDHNYNAICRNLLSSYAVERGMPRGFLHSMPEEARDYWDLEHLLEECANPKQPGGRWKVKDKLIKALAALKDLSQEHMKVIRDREEE</sequence>
<evidence type="ECO:0000256" key="5">
    <source>
        <dbReference type="SAM" id="Phobius"/>
    </source>
</evidence>
<evidence type="ECO:0000313" key="7">
    <source>
        <dbReference type="EMBL" id="RUS83968.1"/>
    </source>
</evidence>
<comment type="caution">
    <text evidence="7">The sequence shown here is derived from an EMBL/GenBank/DDBJ whole genome shotgun (WGS) entry which is preliminary data.</text>
</comment>
<feature type="transmembrane region" description="Helical" evidence="5">
    <location>
        <begin position="39"/>
        <end position="60"/>
    </location>
</feature>
<dbReference type="EMBL" id="RQTK01000223">
    <property type="protein sequence ID" value="RUS83968.1"/>
    <property type="molecule type" value="Genomic_DNA"/>
</dbReference>
<feature type="domain" description="FAM69 protein-kinase" evidence="6">
    <location>
        <begin position="223"/>
        <end position="416"/>
    </location>
</feature>
<keyword evidence="3" id="KW-0964">Secreted</keyword>
<organism evidence="7 8">
    <name type="scientific">Elysia chlorotica</name>
    <name type="common">Eastern emerald elysia</name>
    <name type="synonym">Sea slug</name>
    <dbReference type="NCBI Taxonomy" id="188477"/>
    <lineage>
        <taxon>Eukaryota</taxon>
        <taxon>Metazoa</taxon>
        <taxon>Spiralia</taxon>
        <taxon>Lophotrochozoa</taxon>
        <taxon>Mollusca</taxon>
        <taxon>Gastropoda</taxon>
        <taxon>Heterobranchia</taxon>
        <taxon>Euthyneura</taxon>
        <taxon>Panpulmonata</taxon>
        <taxon>Sacoglossa</taxon>
        <taxon>Placobranchoidea</taxon>
        <taxon>Plakobranchidae</taxon>
        <taxon>Elysia</taxon>
    </lineage>
</organism>
<evidence type="ECO:0000256" key="4">
    <source>
        <dbReference type="ARBA" id="ARBA00022729"/>
    </source>
</evidence>
<evidence type="ECO:0000313" key="8">
    <source>
        <dbReference type="Proteomes" id="UP000271974"/>
    </source>
</evidence>
<evidence type="ECO:0000256" key="1">
    <source>
        <dbReference type="ARBA" id="ARBA00004613"/>
    </source>
</evidence>
<reference evidence="7 8" key="1">
    <citation type="submission" date="2019-01" db="EMBL/GenBank/DDBJ databases">
        <title>A draft genome assembly of the solar-powered sea slug Elysia chlorotica.</title>
        <authorList>
            <person name="Cai H."/>
            <person name="Li Q."/>
            <person name="Fang X."/>
            <person name="Li J."/>
            <person name="Curtis N.E."/>
            <person name="Altenburger A."/>
            <person name="Shibata T."/>
            <person name="Feng M."/>
            <person name="Maeda T."/>
            <person name="Schwartz J.A."/>
            <person name="Shigenobu S."/>
            <person name="Lundholm N."/>
            <person name="Nishiyama T."/>
            <person name="Yang H."/>
            <person name="Hasebe M."/>
            <person name="Li S."/>
            <person name="Pierce S.K."/>
            <person name="Wang J."/>
        </authorList>
    </citation>
    <scope>NUCLEOTIDE SEQUENCE [LARGE SCALE GENOMIC DNA]</scope>
    <source>
        <strain evidence="7">EC2010</strain>
        <tissue evidence="7">Whole organism of an adult</tissue>
    </source>
</reference>
<keyword evidence="5" id="KW-0472">Membrane</keyword>
<proteinExistence type="inferred from homology"/>
<dbReference type="GO" id="GO:0005576">
    <property type="term" value="C:extracellular region"/>
    <property type="evidence" value="ECO:0007669"/>
    <property type="project" value="UniProtKB-SubCell"/>
</dbReference>
<gene>
    <name evidence="7" type="ORF">EGW08_008274</name>
</gene>
<comment type="similarity">
    <text evidence="2">Belongs to the DIPK family.</text>
</comment>
<dbReference type="Pfam" id="PF12260">
    <property type="entry name" value="PIP49_C"/>
    <property type="match status" value="1"/>
</dbReference>
<evidence type="ECO:0000256" key="2">
    <source>
        <dbReference type="ARBA" id="ARBA00006338"/>
    </source>
</evidence>
<dbReference type="InterPro" id="IPR022049">
    <property type="entry name" value="FAM69_kinase_dom"/>
</dbReference>
<keyword evidence="8" id="KW-1185">Reference proteome</keyword>
<accession>A0A3S1BAU3</accession>
<dbReference type="PANTHER" id="PTHR32073:SF7">
    <property type="entry name" value="GH11358P"/>
    <property type="match status" value="1"/>
</dbReference>
<evidence type="ECO:0000259" key="6">
    <source>
        <dbReference type="Pfam" id="PF12260"/>
    </source>
</evidence>
<dbReference type="STRING" id="188477.A0A3S1BAU3"/>
<keyword evidence="4" id="KW-0732">Signal</keyword>
<comment type="subcellular location">
    <subcellularLocation>
        <location evidence="1">Secreted</location>
    </subcellularLocation>
</comment>
<keyword evidence="5" id="KW-0812">Transmembrane</keyword>
<keyword evidence="5" id="KW-1133">Transmembrane helix</keyword>
<name>A0A3S1BAU3_ELYCH</name>